<dbReference type="EMBL" id="KZ678128">
    <property type="protein sequence ID" value="PSN74798.1"/>
    <property type="molecule type" value="Genomic_DNA"/>
</dbReference>
<dbReference type="Proteomes" id="UP000240883">
    <property type="component" value="Unassembled WGS sequence"/>
</dbReference>
<name>A0A2T2PBP9_CORCC</name>
<sequence length="153" mass="17524">MQCKKLPRIESSTKLILVFTIYLALMSTDQTPQKTAKETTREEVLPKIKYWRIRFPSSGEAGKKINGFTDIKAIADHVRKQLENKKDGFWIVHDFDASEGRFLRVCEENDTKAESAYGGRVSKGCRYFCHFQGNAKSKTVKIALDKSEKPYNP</sequence>
<protein>
    <submittedName>
        <fullName evidence="2">Uncharacterized protein</fullName>
    </submittedName>
</protein>
<proteinExistence type="predicted"/>
<gene>
    <name evidence="2" type="ORF">BS50DRAFT_643287</name>
</gene>
<feature type="chain" id="PRO_5015742651" evidence="1">
    <location>
        <begin position="29"/>
        <end position="153"/>
    </location>
</feature>
<evidence type="ECO:0000313" key="2">
    <source>
        <dbReference type="EMBL" id="PSN74798.1"/>
    </source>
</evidence>
<keyword evidence="3" id="KW-1185">Reference proteome</keyword>
<feature type="signal peptide" evidence="1">
    <location>
        <begin position="1"/>
        <end position="28"/>
    </location>
</feature>
<organism evidence="2 3">
    <name type="scientific">Corynespora cassiicola Philippines</name>
    <dbReference type="NCBI Taxonomy" id="1448308"/>
    <lineage>
        <taxon>Eukaryota</taxon>
        <taxon>Fungi</taxon>
        <taxon>Dikarya</taxon>
        <taxon>Ascomycota</taxon>
        <taxon>Pezizomycotina</taxon>
        <taxon>Dothideomycetes</taxon>
        <taxon>Pleosporomycetidae</taxon>
        <taxon>Pleosporales</taxon>
        <taxon>Corynesporascaceae</taxon>
        <taxon>Corynespora</taxon>
    </lineage>
</organism>
<keyword evidence="1" id="KW-0732">Signal</keyword>
<reference evidence="2 3" key="1">
    <citation type="journal article" date="2018" name="Front. Microbiol.">
        <title>Genome-Wide Analysis of Corynespora cassiicola Leaf Fall Disease Putative Effectors.</title>
        <authorList>
            <person name="Lopez D."/>
            <person name="Ribeiro S."/>
            <person name="Label P."/>
            <person name="Fumanal B."/>
            <person name="Venisse J.S."/>
            <person name="Kohler A."/>
            <person name="de Oliveira R.R."/>
            <person name="Labutti K."/>
            <person name="Lipzen A."/>
            <person name="Lail K."/>
            <person name="Bauer D."/>
            <person name="Ohm R.A."/>
            <person name="Barry K.W."/>
            <person name="Spatafora J."/>
            <person name="Grigoriev I.V."/>
            <person name="Martin F.M."/>
            <person name="Pujade-Renaud V."/>
        </authorList>
    </citation>
    <scope>NUCLEOTIDE SEQUENCE [LARGE SCALE GENOMIC DNA]</scope>
    <source>
        <strain evidence="2 3">Philippines</strain>
    </source>
</reference>
<evidence type="ECO:0000256" key="1">
    <source>
        <dbReference type="SAM" id="SignalP"/>
    </source>
</evidence>
<evidence type="ECO:0000313" key="3">
    <source>
        <dbReference type="Proteomes" id="UP000240883"/>
    </source>
</evidence>
<accession>A0A2T2PBP9</accession>
<dbReference type="AlphaFoldDB" id="A0A2T2PBP9"/>